<feature type="transmembrane region" description="Helical" evidence="1">
    <location>
        <begin position="56"/>
        <end position="75"/>
    </location>
</feature>
<proteinExistence type="predicted"/>
<protein>
    <submittedName>
        <fullName evidence="2">Uncharacterized protein</fullName>
    </submittedName>
</protein>
<dbReference type="AlphaFoldDB" id="A0A1H3Q6J4"/>
<evidence type="ECO:0000313" key="3">
    <source>
        <dbReference type="Proteomes" id="UP000198921"/>
    </source>
</evidence>
<accession>A0A1H3Q6J4</accession>
<sequence>MRRPGYRRGVLRWLLAIVIAGIVSAFAFLLLTGEYVNDGAVLVQLSEDRGIHEGDLFITTGWAIALLSEAGLLFMGTRGRN</sequence>
<reference evidence="3" key="1">
    <citation type="submission" date="2016-10" db="EMBL/GenBank/DDBJ databases">
        <authorList>
            <person name="Varghese N."/>
            <person name="Submissions S."/>
        </authorList>
    </citation>
    <scope>NUCLEOTIDE SEQUENCE [LARGE SCALE GENOMIC DNA]</scope>
    <source>
        <strain evidence="3">DSM 45422</strain>
    </source>
</reference>
<dbReference type="Proteomes" id="UP000198921">
    <property type="component" value="Unassembled WGS sequence"/>
</dbReference>
<gene>
    <name evidence="2" type="ORF">SAMN05660209_04622</name>
</gene>
<evidence type="ECO:0000313" key="2">
    <source>
        <dbReference type="EMBL" id="SDZ08801.1"/>
    </source>
</evidence>
<feature type="transmembrane region" description="Helical" evidence="1">
    <location>
        <begin position="12"/>
        <end position="36"/>
    </location>
</feature>
<keyword evidence="1" id="KW-0472">Membrane</keyword>
<evidence type="ECO:0000256" key="1">
    <source>
        <dbReference type="SAM" id="Phobius"/>
    </source>
</evidence>
<dbReference type="EMBL" id="FNOT01000020">
    <property type="protein sequence ID" value="SDZ08801.1"/>
    <property type="molecule type" value="Genomic_DNA"/>
</dbReference>
<keyword evidence="1" id="KW-1133">Transmembrane helix</keyword>
<keyword evidence="1" id="KW-0812">Transmembrane</keyword>
<dbReference type="STRING" id="1137993.SAMN05660209_04622"/>
<keyword evidence="3" id="KW-1185">Reference proteome</keyword>
<organism evidence="2 3">
    <name type="scientific">Geodermatophilus africanus</name>
    <dbReference type="NCBI Taxonomy" id="1137993"/>
    <lineage>
        <taxon>Bacteria</taxon>
        <taxon>Bacillati</taxon>
        <taxon>Actinomycetota</taxon>
        <taxon>Actinomycetes</taxon>
        <taxon>Geodermatophilales</taxon>
        <taxon>Geodermatophilaceae</taxon>
        <taxon>Geodermatophilus</taxon>
    </lineage>
</organism>
<name>A0A1H3Q6J4_9ACTN</name>